<accession>A0A316YZY3</accession>
<organism evidence="2 3">
    <name type="scientific">Acaromyces ingoldii</name>
    <dbReference type="NCBI Taxonomy" id="215250"/>
    <lineage>
        <taxon>Eukaryota</taxon>
        <taxon>Fungi</taxon>
        <taxon>Dikarya</taxon>
        <taxon>Basidiomycota</taxon>
        <taxon>Ustilaginomycotina</taxon>
        <taxon>Exobasidiomycetes</taxon>
        <taxon>Exobasidiales</taxon>
        <taxon>Cryptobasidiaceae</taxon>
        <taxon>Acaromyces</taxon>
    </lineage>
</organism>
<feature type="compositionally biased region" description="Basic and acidic residues" evidence="1">
    <location>
        <begin position="224"/>
        <end position="243"/>
    </location>
</feature>
<feature type="region of interest" description="Disordered" evidence="1">
    <location>
        <begin position="224"/>
        <end position="248"/>
    </location>
</feature>
<feature type="region of interest" description="Disordered" evidence="1">
    <location>
        <begin position="1"/>
        <end position="211"/>
    </location>
</feature>
<dbReference type="GeneID" id="37044546"/>
<gene>
    <name evidence="2" type="ORF">FA10DRAFT_26913</name>
</gene>
<dbReference type="EMBL" id="KZ819634">
    <property type="protein sequence ID" value="PWN93593.1"/>
    <property type="molecule type" value="Genomic_DNA"/>
</dbReference>
<proteinExistence type="predicted"/>
<dbReference type="AlphaFoldDB" id="A0A316YZY3"/>
<sequence>MPRGAQPPIQEASPPANVRANMRRTDKGAATGAFASGAYREGSGVPAAVESDADDDDDDDDEQQHRGRGRATRDKGDTIGALPSEAAATAAVKSSSTSREPSSITPQGGGARARNSSRSRSGVDDAASVSPSRSRSSSRTQTTPKERGESLTRRLSFGLGRRLGGSNASQSQSFERSATQETDGDSLRSGNGASTTSEAGVAAAAAARQKSESLVMPCLDCASRERVSEREREKGNTYRKEGRCGGSHGSTVVKCRYGSGWFFDGTGRSASVNHFYRRARAGQR</sequence>
<dbReference type="RefSeq" id="XP_025380791.1">
    <property type="nucleotide sequence ID" value="XM_025522630.1"/>
</dbReference>
<evidence type="ECO:0000256" key="1">
    <source>
        <dbReference type="SAM" id="MobiDB-lite"/>
    </source>
</evidence>
<protein>
    <submittedName>
        <fullName evidence="2">Uncharacterized protein</fullName>
    </submittedName>
</protein>
<keyword evidence="3" id="KW-1185">Reference proteome</keyword>
<evidence type="ECO:0000313" key="3">
    <source>
        <dbReference type="Proteomes" id="UP000245768"/>
    </source>
</evidence>
<feature type="compositionally biased region" description="Acidic residues" evidence="1">
    <location>
        <begin position="51"/>
        <end position="62"/>
    </location>
</feature>
<feature type="compositionally biased region" description="Low complexity" evidence="1">
    <location>
        <begin position="84"/>
        <end position="103"/>
    </location>
</feature>
<dbReference type="Proteomes" id="UP000245768">
    <property type="component" value="Unassembled WGS sequence"/>
</dbReference>
<reference evidence="2 3" key="1">
    <citation type="journal article" date="2018" name="Mol. Biol. Evol.">
        <title>Broad Genomic Sampling Reveals a Smut Pathogenic Ancestry of the Fungal Clade Ustilaginomycotina.</title>
        <authorList>
            <person name="Kijpornyongpan T."/>
            <person name="Mondo S.J."/>
            <person name="Barry K."/>
            <person name="Sandor L."/>
            <person name="Lee J."/>
            <person name="Lipzen A."/>
            <person name="Pangilinan J."/>
            <person name="LaButti K."/>
            <person name="Hainaut M."/>
            <person name="Henrissat B."/>
            <person name="Grigoriev I.V."/>
            <person name="Spatafora J.W."/>
            <person name="Aime M.C."/>
        </authorList>
    </citation>
    <scope>NUCLEOTIDE SEQUENCE [LARGE SCALE GENOMIC DNA]</scope>
    <source>
        <strain evidence="2 3">MCA 4198</strain>
    </source>
</reference>
<feature type="compositionally biased region" description="Low complexity" evidence="1">
    <location>
        <begin position="192"/>
        <end position="207"/>
    </location>
</feature>
<feature type="compositionally biased region" description="Low complexity" evidence="1">
    <location>
        <begin position="128"/>
        <end position="139"/>
    </location>
</feature>
<name>A0A316YZY3_9BASI</name>
<evidence type="ECO:0000313" key="2">
    <source>
        <dbReference type="EMBL" id="PWN93593.1"/>
    </source>
</evidence>
<feature type="compositionally biased region" description="Low complexity" evidence="1">
    <location>
        <begin position="153"/>
        <end position="166"/>
    </location>
</feature>
<feature type="compositionally biased region" description="Polar residues" evidence="1">
    <location>
        <begin position="167"/>
        <end position="181"/>
    </location>
</feature>
<dbReference type="InParanoid" id="A0A316YZY3"/>